<comment type="cofactor">
    <cofactor evidence="1">
        <name>Mg(2+)</name>
        <dbReference type="ChEBI" id="CHEBI:18420"/>
    </cofactor>
</comment>
<sequence length="1251" mass="130955">MAPDTRAVAATSDFRRRSGQSRASDDDLPGGARRVGGPPGRTGAPRVSPENTPDISTDATTTGGEAPTRRRRRVTRDVVTPPIAGSTGTTGEPAAPATEPSAPAAQTAPVAAPAPAAESEPAPAAVADPASAQAPAAPARARRSRRVTRTVVLPDTAAQADVATPAVEATPTAVEETDEAAAELAAAELAAAESAPAETPAPRARRSRRKTAAPVEAPDAAAPVDGEPVAAEPVAPQTSATEVPVAEAPAADETAEAPAKKAPRRRASRRATASVEDAGIDTALETTAAAPSAADETVTQGRAPQLDVLAELGGVRTESAPETSAPTRARLATTAVLFQAPDPAARPRRRRAQVATGSPEEISQAAQTAEQSAADERAAAQAATAEPAAAEPDATTPAAEENEGAGRSRRRGRGGRGRSRRAADDAIEQEATVGAEEPDDDAAPVPDDLPAEVDLDAEAADDDEDEDGTPRRRRRRGGRGRRGRAETADDDDAEGSPGAGDVTDTDTDTDTDADTDADRETDHDDAAGDDDAGGSSRRRRRRRRGTRGEAAVEEPRRSRPAGDEVTALRGSTRLEAKRQRRREGRDAGRRRQIITEAEFLARRESVERSMIVRERHGRTQIAVLEDGVLVEHYVSNQAQSSMVGNVYLGRVQNVLPSMEAAFVDVGKGRNAVLYAGEVNWDAAGLEGQPRRIEQALKSGDPVLVQVTKDPIGHKGARLTSQVTLAGRYLVYVPGGGMTGISRKLPDTERSRLKKILRDVVPDSAGVIVRTAAEGASEAELRADVVRLQAQWEAIEKKARTATAPALLQGEPDMAIRVVRDIFNDDFSSLVVEGEDEWTAISSYVGELAPDLAARVSKWTGTQDVFSVHRVDEQLAKGMDRKVWLPSGGSLVIDRTEAMTVIDVNTGKFTGAGGTLEETVTRNNLEAAEEIVRQLRLRDIGGIIVIDFIDMVLESNRDLVLRRLVECLGRDRTKHQVAEVTSLGLVQMTRKRVGQGLVEAFSETCEHCHGRGFVVHADPIEKNGRPDAGAPQAPEGESKRARRKRGSGGATAEPTAAAAATVPVLPEAREAVKATLATIAAAAAHAHEHEHEHEQVRTEVVVTAEGADDADHDDAHHDDAAGFVVEETVVDVTTEVVVEAEVGPGAPAGAQPALDVLAELAAAGVASAPRRRGRATRVQAAPADAPAPASPPAPAAPAPEDAVLELHAVAPEVFETADDDETDAAVADAVADVAAEDEAVPGGPAQGEPGEE</sequence>
<dbReference type="Pfam" id="PF10150">
    <property type="entry name" value="RNase_E_G"/>
    <property type="match status" value="1"/>
</dbReference>
<feature type="compositionally biased region" description="Basic residues" evidence="16">
    <location>
        <begin position="471"/>
        <end position="482"/>
    </location>
</feature>
<feature type="domain" description="S1 motif" evidence="17">
    <location>
        <begin position="644"/>
        <end position="727"/>
    </location>
</feature>
<dbReference type="PROSITE" id="PS50126">
    <property type="entry name" value="S1"/>
    <property type="match status" value="1"/>
</dbReference>
<feature type="compositionally biased region" description="Low complexity" evidence="16">
    <location>
        <begin position="160"/>
        <end position="174"/>
    </location>
</feature>
<dbReference type="InterPro" id="IPR019307">
    <property type="entry name" value="RNA-bd_AU-1/RNase_E/G"/>
</dbReference>
<protein>
    <recommendedName>
        <fullName evidence="15">Ribonuclease E</fullName>
        <ecNumber evidence="14">3.1.26.12</ecNumber>
    </recommendedName>
</protein>
<dbReference type="SMART" id="SM00316">
    <property type="entry name" value="S1"/>
    <property type="match status" value="1"/>
</dbReference>
<keyword evidence="8" id="KW-0479">Metal-binding</keyword>
<dbReference type="GO" id="GO:0006397">
    <property type="term" value="P:mRNA processing"/>
    <property type="evidence" value="ECO:0007669"/>
    <property type="project" value="UniProtKB-KW"/>
</dbReference>
<dbReference type="GO" id="GO:0003723">
    <property type="term" value="F:RNA binding"/>
    <property type="evidence" value="ECO:0007669"/>
    <property type="project" value="UniProtKB-KW"/>
</dbReference>
<feature type="compositionally biased region" description="Low complexity" evidence="16">
    <location>
        <begin position="360"/>
        <end position="372"/>
    </location>
</feature>
<feature type="compositionally biased region" description="Pro residues" evidence="16">
    <location>
        <begin position="1187"/>
        <end position="1196"/>
    </location>
</feature>
<feature type="region of interest" description="Disordered" evidence="16">
    <location>
        <begin position="1164"/>
        <end position="1197"/>
    </location>
</feature>
<evidence type="ECO:0000256" key="11">
    <source>
        <dbReference type="ARBA" id="ARBA00022842"/>
    </source>
</evidence>
<organism evidence="18 19">
    <name type="scientific">Cellulomonas shaoxiangyii</name>
    <dbReference type="NCBI Taxonomy" id="2566013"/>
    <lineage>
        <taxon>Bacteria</taxon>
        <taxon>Bacillati</taxon>
        <taxon>Actinomycetota</taxon>
        <taxon>Actinomycetes</taxon>
        <taxon>Micrococcales</taxon>
        <taxon>Cellulomonadaceae</taxon>
        <taxon>Cellulomonas</taxon>
    </lineage>
</organism>
<evidence type="ECO:0000256" key="7">
    <source>
        <dbReference type="ARBA" id="ARBA00022694"/>
    </source>
</evidence>
<dbReference type="GO" id="GO:0046872">
    <property type="term" value="F:metal ion binding"/>
    <property type="evidence" value="ECO:0007669"/>
    <property type="project" value="UniProtKB-KW"/>
</dbReference>
<dbReference type="GO" id="GO:0008033">
    <property type="term" value="P:tRNA processing"/>
    <property type="evidence" value="ECO:0007669"/>
    <property type="project" value="UniProtKB-KW"/>
</dbReference>
<keyword evidence="10" id="KW-0862">Zinc</keyword>
<feature type="compositionally biased region" description="Acidic residues" evidence="16">
    <location>
        <begin position="449"/>
        <end position="467"/>
    </location>
</feature>
<evidence type="ECO:0000256" key="16">
    <source>
        <dbReference type="SAM" id="MobiDB-lite"/>
    </source>
</evidence>
<dbReference type="CDD" id="cd04453">
    <property type="entry name" value="S1_RNase_E"/>
    <property type="match status" value="1"/>
</dbReference>
<dbReference type="NCBIfam" id="TIGR00757">
    <property type="entry name" value="RNaseEG"/>
    <property type="match status" value="1"/>
</dbReference>
<feature type="region of interest" description="Disordered" evidence="16">
    <location>
        <begin position="1"/>
        <end position="282"/>
    </location>
</feature>
<reference evidence="18 19" key="1">
    <citation type="submission" date="2019-04" db="EMBL/GenBank/DDBJ databases">
        <title>Isolation and identification of Cellulomonas shaoxiangyii sp. Nov. isolated from feces of the Tibetan antelopes (Pantholops hodgsonii) in the Qinghai-Tibet plateau of China.</title>
        <authorList>
            <person name="Tian Z."/>
        </authorList>
    </citation>
    <scope>NUCLEOTIDE SEQUENCE [LARGE SCALE GENOMIC DNA]</scope>
    <source>
        <strain evidence="18 19">Z28</strain>
    </source>
</reference>
<keyword evidence="19" id="KW-1185">Reference proteome</keyword>
<keyword evidence="12" id="KW-0694">RNA-binding</keyword>
<dbReference type="KEGG" id="celz:E5225_06195"/>
<dbReference type="AlphaFoldDB" id="A0A4P7SI62"/>
<evidence type="ECO:0000256" key="13">
    <source>
        <dbReference type="ARBA" id="ARBA00050524"/>
    </source>
</evidence>
<feature type="compositionally biased region" description="Basic and acidic residues" evidence="16">
    <location>
        <begin position="572"/>
        <end position="589"/>
    </location>
</feature>
<evidence type="ECO:0000259" key="17">
    <source>
        <dbReference type="PROSITE" id="PS50126"/>
    </source>
</evidence>
<evidence type="ECO:0000313" key="18">
    <source>
        <dbReference type="EMBL" id="QCB93207.1"/>
    </source>
</evidence>
<feature type="compositionally biased region" description="Low complexity" evidence="16">
    <location>
        <begin position="1239"/>
        <end position="1251"/>
    </location>
</feature>
<evidence type="ECO:0000256" key="3">
    <source>
        <dbReference type="ARBA" id="ARBA00004496"/>
    </source>
</evidence>
<evidence type="ECO:0000256" key="2">
    <source>
        <dbReference type="ARBA" id="ARBA00001947"/>
    </source>
</evidence>
<keyword evidence="6" id="KW-0507">mRNA processing</keyword>
<evidence type="ECO:0000256" key="12">
    <source>
        <dbReference type="ARBA" id="ARBA00022884"/>
    </source>
</evidence>
<feature type="compositionally biased region" description="Low complexity" evidence="16">
    <location>
        <begin position="77"/>
        <end position="139"/>
    </location>
</feature>
<feature type="region of interest" description="Disordered" evidence="16">
    <location>
        <begin position="1232"/>
        <end position="1251"/>
    </location>
</feature>
<dbReference type="SUPFAM" id="SSF50249">
    <property type="entry name" value="Nucleic acid-binding proteins"/>
    <property type="match status" value="1"/>
</dbReference>
<feature type="compositionally biased region" description="Acidic residues" evidence="16">
    <location>
        <begin position="503"/>
        <end position="515"/>
    </location>
</feature>
<dbReference type="InterPro" id="IPR003029">
    <property type="entry name" value="S1_domain"/>
</dbReference>
<feature type="compositionally biased region" description="Polar residues" evidence="16">
    <location>
        <begin position="49"/>
        <end position="63"/>
    </location>
</feature>
<keyword evidence="7" id="KW-0819">tRNA processing</keyword>
<comment type="catalytic activity">
    <reaction evidence="13">
        <text>Endonucleolytic cleavage of single-stranded RNA in A- and U-rich regions.</text>
        <dbReference type="EC" id="3.1.26.12"/>
    </reaction>
</comment>
<feature type="region of interest" description="Disordered" evidence="16">
    <location>
        <begin position="1018"/>
        <end position="1061"/>
    </location>
</feature>
<dbReference type="InterPro" id="IPR012340">
    <property type="entry name" value="NA-bd_OB-fold"/>
</dbReference>
<feature type="compositionally biased region" description="Low complexity" evidence="16">
    <location>
        <begin position="1049"/>
        <end position="1061"/>
    </location>
</feature>
<comment type="cofactor">
    <cofactor evidence="2">
        <name>Zn(2+)</name>
        <dbReference type="ChEBI" id="CHEBI:29105"/>
    </cofactor>
</comment>
<comment type="subcellular location">
    <subcellularLocation>
        <location evidence="3">Cytoplasm</location>
    </subcellularLocation>
</comment>
<dbReference type="EMBL" id="CP039291">
    <property type="protein sequence ID" value="QCB93207.1"/>
    <property type="molecule type" value="Genomic_DNA"/>
</dbReference>
<feature type="compositionally biased region" description="Basic and acidic residues" evidence="16">
    <location>
        <begin position="516"/>
        <end position="526"/>
    </location>
</feature>
<accession>A0A4P7SI62</accession>
<dbReference type="FunFam" id="2.40.50.140:FF:000066">
    <property type="entry name" value="Ribonuclease E"/>
    <property type="match status" value="1"/>
</dbReference>
<name>A0A4P7SI62_9CELL</name>
<evidence type="ECO:0000256" key="6">
    <source>
        <dbReference type="ARBA" id="ARBA00022664"/>
    </source>
</evidence>
<keyword evidence="5" id="KW-0963">Cytoplasm</keyword>
<evidence type="ECO:0000256" key="14">
    <source>
        <dbReference type="ARBA" id="ARBA00066879"/>
    </source>
</evidence>
<feature type="compositionally biased region" description="Low complexity" evidence="16">
    <location>
        <begin position="270"/>
        <end position="282"/>
    </location>
</feature>
<feature type="compositionally biased region" description="Basic residues" evidence="16">
    <location>
        <begin position="536"/>
        <end position="545"/>
    </location>
</feature>
<dbReference type="GO" id="GO:0008995">
    <property type="term" value="F:ribonuclease E activity"/>
    <property type="evidence" value="ECO:0007669"/>
    <property type="project" value="UniProtKB-EC"/>
</dbReference>
<evidence type="ECO:0000256" key="9">
    <source>
        <dbReference type="ARBA" id="ARBA00022801"/>
    </source>
</evidence>
<evidence type="ECO:0000256" key="15">
    <source>
        <dbReference type="ARBA" id="ARBA00072999"/>
    </source>
</evidence>
<feature type="compositionally biased region" description="Low complexity" evidence="16">
    <location>
        <begin position="182"/>
        <end position="202"/>
    </location>
</feature>
<evidence type="ECO:0000256" key="1">
    <source>
        <dbReference type="ARBA" id="ARBA00001946"/>
    </source>
</evidence>
<feature type="compositionally biased region" description="Basic and acidic residues" evidence="16">
    <location>
        <begin position="553"/>
        <end position="562"/>
    </location>
</feature>
<comment type="similarity">
    <text evidence="4">Belongs to the RNase E/G family.</text>
</comment>
<proteinExistence type="inferred from homology"/>
<dbReference type="Gene3D" id="2.40.50.140">
    <property type="entry name" value="Nucleic acid-binding proteins"/>
    <property type="match status" value="1"/>
</dbReference>
<feature type="region of interest" description="Disordered" evidence="16">
    <location>
        <begin position="337"/>
        <end position="589"/>
    </location>
</feature>
<dbReference type="PANTHER" id="PTHR30001">
    <property type="entry name" value="RIBONUCLEASE"/>
    <property type="match status" value="1"/>
</dbReference>
<gene>
    <name evidence="18" type="ORF">E5225_06195</name>
</gene>
<keyword evidence="11" id="KW-0460">Magnesium</keyword>
<feature type="compositionally biased region" description="Low complexity" evidence="16">
    <location>
        <begin position="212"/>
        <end position="252"/>
    </location>
</feature>
<evidence type="ECO:0000256" key="5">
    <source>
        <dbReference type="ARBA" id="ARBA00022490"/>
    </source>
</evidence>
<feature type="compositionally biased region" description="Basic residues" evidence="16">
    <location>
        <begin position="407"/>
        <end position="420"/>
    </location>
</feature>
<dbReference type="GO" id="GO:0006364">
    <property type="term" value="P:rRNA processing"/>
    <property type="evidence" value="ECO:0007669"/>
    <property type="project" value="TreeGrafter"/>
</dbReference>
<evidence type="ECO:0000256" key="4">
    <source>
        <dbReference type="ARBA" id="ARBA00005522"/>
    </source>
</evidence>
<evidence type="ECO:0000256" key="8">
    <source>
        <dbReference type="ARBA" id="ARBA00022723"/>
    </source>
</evidence>
<dbReference type="GO" id="GO:0005737">
    <property type="term" value="C:cytoplasm"/>
    <property type="evidence" value="ECO:0007669"/>
    <property type="project" value="UniProtKB-SubCell"/>
</dbReference>
<feature type="compositionally biased region" description="Low complexity" evidence="16">
    <location>
        <begin position="379"/>
        <end position="399"/>
    </location>
</feature>
<dbReference type="EC" id="3.1.26.12" evidence="14"/>
<dbReference type="InterPro" id="IPR004659">
    <property type="entry name" value="RNase_E/G"/>
</dbReference>
<dbReference type="PANTHER" id="PTHR30001:SF0">
    <property type="entry name" value="RIBONUCLEASE G"/>
    <property type="match status" value="1"/>
</dbReference>
<evidence type="ECO:0000256" key="10">
    <source>
        <dbReference type="ARBA" id="ARBA00022833"/>
    </source>
</evidence>
<dbReference type="Proteomes" id="UP000296469">
    <property type="component" value="Chromosome"/>
</dbReference>
<keyword evidence="9" id="KW-0378">Hydrolase</keyword>
<evidence type="ECO:0000313" key="19">
    <source>
        <dbReference type="Proteomes" id="UP000296469"/>
    </source>
</evidence>